<accession>A0A9P9J5P8</accession>
<organism evidence="2 3">
    <name type="scientific">Dactylonectria macrodidyma</name>
    <dbReference type="NCBI Taxonomy" id="307937"/>
    <lineage>
        <taxon>Eukaryota</taxon>
        <taxon>Fungi</taxon>
        <taxon>Dikarya</taxon>
        <taxon>Ascomycota</taxon>
        <taxon>Pezizomycotina</taxon>
        <taxon>Sordariomycetes</taxon>
        <taxon>Hypocreomycetidae</taxon>
        <taxon>Hypocreales</taxon>
        <taxon>Nectriaceae</taxon>
        <taxon>Dactylonectria</taxon>
    </lineage>
</organism>
<keyword evidence="1" id="KW-0472">Membrane</keyword>
<gene>
    <name evidence="2" type="ORF">EDB81DRAFT_760933</name>
</gene>
<comment type="caution">
    <text evidence="2">The sequence shown here is derived from an EMBL/GenBank/DDBJ whole genome shotgun (WGS) entry which is preliminary data.</text>
</comment>
<keyword evidence="3" id="KW-1185">Reference proteome</keyword>
<reference evidence="2" key="1">
    <citation type="journal article" date="2021" name="Nat. Commun.">
        <title>Genetic determinants of endophytism in the Arabidopsis root mycobiome.</title>
        <authorList>
            <person name="Mesny F."/>
            <person name="Miyauchi S."/>
            <person name="Thiergart T."/>
            <person name="Pickel B."/>
            <person name="Atanasova L."/>
            <person name="Karlsson M."/>
            <person name="Huettel B."/>
            <person name="Barry K.W."/>
            <person name="Haridas S."/>
            <person name="Chen C."/>
            <person name="Bauer D."/>
            <person name="Andreopoulos W."/>
            <person name="Pangilinan J."/>
            <person name="LaButti K."/>
            <person name="Riley R."/>
            <person name="Lipzen A."/>
            <person name="Clum A."/>
            <person name="Drula E."/>
            <person name="Henrissat B."/>
            <person name="Kohler A."/>
            <person name="Grigoriev I.V."/>
            <person name="Martin F.M."/>
            <person name="Hacquard S."/>
        </authorList>
    </citation>
    <scope>NUCLEOTIDE SEQUENCE</scope>
    <source>
        <strain evidence="2">MPI-CAGE-AT-0147</strain>
    </source>
</reference>
<dbReference type="EMBL" id="JAGMUV010000010">
    <property type="protein sequence ID" value="KAH7142105.1"/>
    <property type="molecule type" value="Genomic_DNA"/>
</dbReference>
<evidence type="ECO:0000313" key="3">
    <source>
        <dbReference type="Proteomes" id="UP000738349"/>
    </source>
</evidence>
<proteinExistence type="predicted"/>
<keyword evidence="1" id="KW-0812">Transmembrane</keyword>
<evidence type="ECO:0000313" key="2">
    <source>
        <dbReference type="EMBL" id="KAH7142105.1"/>
    </source>
</evidence>
<evidence type="ECO:0000256" key="1">
    <source>
        <dbReference type="SAM" id="Phobius"/>
    </source>
</evidence>
<feature type="transmembrane region" description="Helical" evidence="1">
    <location>
        <begin position="97"/>
        <end position="120"/>
    </location>
</feature>
<keyword evidence="1" id="KW-1133">Transmembrane helix</keyword>
<name>A0A9P9J5P8_9HYPO</name>
<protein>
    <submittedName>
        <fullName evidence="2">Uncharacterized protein</fullName>
    </submittedName>
</protein>
<dbReference type="AlphaFoldDB" id="A0A9P9J5P8"/>
<sequence>MDPNTMDSFAEEATIAFLNTFPGDLLLEVLENIFTGSESIEDAIYSARERRLHFACIKDSINAYEKCNRIAFKEQMCCAKVSKVSKKIVLPWTAEELAIIFLTLALLIMIHIIGKLNYILTSRGCY</sequence>
<dbReference type="Proteomes" id="UP000738349">
    <property type="component" value="Unassembled WGS sequence"/>
</dbReference>